<dbReference type="EMBL" id="CYKH01001022">
    <property type="protein sequence ID" value="CUG78401.1"/>
    <property type="molecule type" value="Genomic_DNA"/>
</dbReference>
<keyword evidence="3" id="KW-1185">Reference proteome</keyword>
<gene>
    <name evidence="2" type="ORF">BSAL_85760</name>
</gene>
<proteinExistence type="predicted"/>
<evidence type="ECO:0000313" key="2">
    <source>
        <dbReference type="EMBL" id="CUG78401.1"/>
    </source>
</evidence>
<name>A0A0S4J4S0_BODSA</name>
<keyword evidence="1" id="KW-0472">Membrane</keyword>
<evidence type="ECO:0000256" key="1">
    <source>
        <dbReference type="SAM" id="Phobius"/>
    </source>
</evidence>
<feature type="transmembrane region" description="Helical" evidence="1">
    <location>
        <begin position="119"/>
        <end position="142"/>
    </location>
</feature>
<keyword evidence="1" id="KW-1133">Transmembrane helix</keyword>
<evidence type="ECO:0000313" key="3">
    <source>
        <dbReference type="Proteomes" id="UP000051952"/>
    </source>
</evidence>
<keyword evidence="1" id="KW-0812">Transmembrane</keyword>
<dbReference type="Proteomes" id="UP000051952">
    <property type="component" value="Unassembled WGS sequence"/>
</dbReference>
<feature type="transmembrane region" description="Helical" evidence="1">
    <location>
        <begin position="45"/>
        <end position="66"/>
    </location>
</feature>
<sequence length="491" mass="53073">MSTRNIALCDANSAIGGGLIDLGFVICSKRLDATGAASKVARSAVVSNAVILVIACCLMTLLALLWSVATKVSLTEGLCVFCLPSSLLPILFAVVPSSSSAATFLVGGIGTSPCSTIDAVLALVGYVMCLTPVTATTLVWWVCVRSKGRDTHDVSQWRCVKRETEKSKSIAPSSSLSFRARAMILYERCTERTHKWERNTDAFRGDEHKTMYRNGNVAFRMEHAWVVLLEYRVVWYCGIDSLLLAVVACASVVGGLSSSTLVCHVFTVLSCVLLISQFILVTMARPFTTLFGFIFAAATIALTTLSVIFQMIFIFTSREESSGMWLVTASAMCNLVTFGVSGAKAVIDVLQLTKSVARRQRAFVAQRRRIRNLAKLSSISLGKAADAQGDNFSDVLGMTINLSNENHLAPEDLVLDDFDGMNNEIDIASWSEATLADDIKEIGANVPSERRKRVETDYTSSLGLPSALLAPGPVANVQNQDLLSIYATLDD</sequence>
<protein>
    <submittedName>
        <fullName evidence="2">Membrane-associated protein, putative</fullName>
    </submittedName>
</protein>
<feature type="transmembrane region" description="Helical" evidence="1">
    <location>
        <begin position="261"/>
        <end position="284"/>
    </location>
</feature>
<accession>A0A0S4J4S0</accession>
<feature type="transmembrane region" description="Helical" evidence="1">
    <location>
        <begin position="290"/>
        <end position="315"/>
    </location>
</feature>
<reference evidence="3" key="1">
    <citation type="submission" date="2015-09" db="EMBL/GenBank/DDBJ databases">
        <authorList>
            <consortium name="Pathogen Informatics"/>
        </authorList>
    </citation>
    <scope>NUCLEOTIDE SEQUENCE [LARGE SCALE GENOMIC DNA]</scope>
    <source>
        <strain evidence="3">Lake Konstanz</strain>
    </source>
</reference>
<feature type="transmembrane region" description="Helical" evidence="1">
    <location>
        <begin position="86"/>
        <end position="107"/>
    </location>
</feature>
<feature type="transmembrane region" description="Helical" evidence="1">
    <location>
        <begin position="233"/>
        <end position="254"/>
    </location>
</feature>
<organism evidence="2 3">
    <name type="scientific">Bodo saltans</name>
    <name type="common">Flagellated protozoan</name>
    <dbReference type="NCBI Taxonomy" id="75058"/>
    <lineage>
        <taxon>Eukaryota</taxon>
        <taxon>Discoba</taxon>
        <taxon>Euglenozoa</taxon>
        <taxon>Kinetoplastea</taxon>
        <taxon>Metakinetoplastina</taxon>
        <taxon>Eubodonida</taxon>
        <taxon>Bodonidae</taxon>
        <taxon>Bodo</taxon>
    </lineage>
</organism>
<dbReference type="VEuPathDB" id="TriTrypDB:BSAL_85760"/>
<dbReference type="AlphaFoldDB" id="A0A0S4J4S0"/>